<dbReference type="AlphaFoldDB" id="A0A420NGH7"/>
<evidence type="ECO:0000256" key="1">
    <source>
        <dbReference type="SAM" id="MobiDB-lite"/>
    </source>
</evidence>
<dbReference type="Proteomes" id="UP000285860">
    <property type="component" value="Unassembled WGS sequence"/>
</dbReference>
<dbReference type="VEuPathDB" id="FungiDB:FOZG_17025"/>
<dbReference type="EMBL" id="MRCY01000755">
    <property type="protein sequence ID" value="RKK79392.1"/>
    <property type="molecule type" value="Genomic_DNA"/>
</dbReference>
<dbReference type="VEuPathDB" id="FungiDB:FOXG_22188"/>
<dbReference type="VEuPathDB" id="FungiDB:HZS61_011719"/>
<gene>
    <name evidence="3" type="ORF">BFJ68_g17808</name>
</gene>
<dbReference type="VEuPathDB" id="FungiDB:FOMG_10540"/>
<dbReference type="VEuPathDB" id="FungiDB:HZS61_008207"/>
<evidence type="ECO:0000313" key="4">
    <source>
        <dbReference type="Proteomes" id="UP000285860"/>
    </source>
</evidence>
<dbReference type="PANTHER" id="PTHR31569">
    <property type="entry name" value="SWIM-TYPE DOMAIN-CONTAINING PROTEIN"/>
    <property type="match status" value="1"/>
</dbReference>
<feature type="region of interest" description="Disordered" evidence="1">
    <location>
        <begin position="117"/>
        <end position="136"/>
    </location>
</feature>
<comment type="caution">
    <text evidence="3">The sequence shown here is derived from an EMBL/GenBank/DDBJ whole genome shotgun (WGS) entry which is preliminary data.</text>
</comment>
<dbReference type="VEuPathDB" id="FungiDB:FOC4_g10000537"/>
<sequence>MSSIESRIPSHAKELAGQWPDDVLPPEATYPSRESLLEAINKWAKPRGYAFVARRSNRTANGRSCVYFSCDRGGGKYTPIADTERKRNRVTQRTGCIFSVIGKESLCKTQWSLRHRPDPSYSHHNHGPTAGDGVAHTTHRSLANEDILMVKKLVLAGVEQRQIKTFLLQNTDALFIDSDLSNCISRAKQDLANGQSHMVALLQHLDSQGFWSRHLIGKDYRLQSIIFAHPGSIQFARSYPEVLIVDCTYKTNKYRMPLLDIVGVDATGSTFCIAFAYLSGEEEEDFGWAFEQLRDLYDANGIKHPSVVLTDRCLACMNAVVSLLCFPSTKVMLCLWHINKAVQTFCISGFKQEKDDKQGQEAWKEFYDKWQKLIASNTQAIYDERLKAFLLQYTYSHPKEVDYLLTTWLNPHKGKFVKAFVNQYLHLNQFVTSRVEGIHALLKTHLKSSKADLFEAFQIVKLVITNQLATLRATQALQQSTRPAWRSQILSGTLYSQVRGWISHKALIMVDLQRERIGESLPQCTESFWKTTGVPCAHALMPLIQGNEPLLTRHFHSHWYLQRSEMPPLIFEPRKIDDRRAALKSQPASQPALSTQRDPCAFEAVEKALLPSGQKKPPTCSRCHQQGHNRRSRLCLERFNELAADLAFLQREEGIANGEVIDIQSRSVSPAAASATPKATPTAVTTEASPTPTYYYLQEQPHRVYREYQRSREAWFNLQPLGASLTNRAYRESAGLPLEYNPSWYRWCLGSRQMGPFVKLQNSERLRDWTTEEMDSWIDAEFKANTAAEEQENELLAAEGPGYMARQGGISRILSRIMRGGNLILPAKRPSSRPA</sequence>
<evidence type="ECO:0000313" key="3">
    <source>
        <dbReference type="EMBL" id="RKK79392.1"/>
    </source>
</evidence>
<accession>A0A420NGH7</accession>
<dbReference type="VEuPathDB" id="FungiDB:FOIG_12942"/>
<feature type="domain" description="MULE transposase" evidence="2">
    <location>
        <begin position="242"/>
        <end position="340"/>
    </location>
</feature>
<dbReference type="VEuPathDB" id="FungiDB:FOZG_18051"/>
<proteinExistence type="predicted"/>
<dbReference type="InterPro" id="IPR018289">
    <property type="entry name" value="MULE_transposase_dom"/>
</dbReference>
<name>A0A420NGH7_FUSOX</name>
<dbReference type="InterPro" id="IPR052579">
    <property type="entry name" value="Zinc_finger_SWIM"/>
</dbReference>
<protein>
    <recommendedName>
        <fullName evidence="2">MULE transposase domain-containing protein</fullName>
    </recommendedName>
</protein>
<dbReference type="VEuPathDB" id="FungiDB:FOXG_21020"/>
<dbReference type="VEuPathDB" id="FungiDB:HZS61_011597"/>
<reference evidence="3 4" key="1">
    <citation type="journal article" date="2018" name="Sci. Rep.">
        <title>Characterisation of pathogen-specific regions and novel effector candidates in Fusarium oxysporum f. sp. cepae.</title>
        <authorList>
            <person name="Armitage A.D."/>
            <person name="Taylor A."/>
            <person name="Sobczyk M.K."/>
            <person name="Baxter L."/>
            <person name="Greenfield B.P."/>
            <person name="Bates H.J."/>
            <person name="Wilson F."/>
            <person name="Jackson A.C."/>
            <person name="Ott S."/>
            <person name="Harrison R.J."/>
            <person name="Clarkson J.P."/>
        </authorList>
    </citation>
    <scope>NUCLEOTIDE SEQUENCE [LARGE SCALE GENOMIC DNA]</scope>
    <source>
        <strain evidence="3 4">Fo_A28</strain>
    </source>
</reference>
<dbReference type="PANTHER" id="PTHR31569:SF4">
    <property type="entry name" value="SWIM-TYPE DOMAIN-CONTAINING PROTEIN"/>
    <property type="match status" value="1"/>
</dbReference>
<organism evidence="3 4">
    <name type="scientific">Fusarium oxysporum</name>
    <name type="common">Fusarium vascular wilt</name>
    <dbReference type="NCBI Taxonomy" id="5507"/>
    <lineage>
        <taxon>Eukaryota</taxon>
        <taxon>Fungi</taxon>
        <taxon>Dikarya</taxon>
        <taxon>Ascomycota</taxon>
        <taxon>Pezizomycotina</taxon>
        <taxon>Sordariomycetes</taxon>
        <taxon>Hypocreomycetidae</taxon>
        <taxon>Hypocreales</taxon>
        <taxon>Nectriaceae</taxon>
        <taxon>Fusarium</taxon>
        <taxon>Fusarium oxysporum species complex</taxon>
    </lineage>
</organism>
<dbReference type="Pfam" id="PF10551">
    <property type="entry name" value="MULE"/>
    <property type="match status" value="1"/>
</dbReference>
<evidence type="ECO:0000259" key="2">
    <source>
        <dbReference type="Pfam" id="PF10551"/>
    </source>
</evidence>